<evidence type="ECO:0000313" key="3">
    <source>
        <dbReference type="Proteomes" id="UP000467700"/>
    </source>
</evidence>
<reference evidence="2 3" key="1">
    <citation type="submission" date="2020-01" db="EMBL/GenBank/DDBJ databases">
        <authorList>
            <person name="Gupta K D."/>
        </authorList>
    </citation>
    <scope>NUCLEOTIDE SEQUENCE [LARGE SCALE GENOMIC DNA]</scope>
</reference>
<protein>
    <recommendedName>
        <fullName evidence="1">AB hydrolase-1 domain-containing protein</fullName>
    </recommendedName>
</protein>
<keyword evidence="3" id="KW-1185">Reference proteome</keyword>
<dbReference type="AlphaFoldDB" id="A0A8S0X0A1"/>
<gene>
    <name evidence="2" type="ORF">AAE3_LOCUS12314</name>
</gene>
<feature type="domain" description="AB hydrolase-1" evidence="1">
    <location>
        <begin position="40"/>
        <end position="328"/>
    </location>
</feature>
<name>A0A8S0X0A1_CYCAE</name>
<dbReference type="OrthoDB" id="94039at2759"/>
<evidence type="ECO:0000259" key="1">
    <source>
        <dbReference type="Pfam" id="PF12697"/>
    </source>
</evidence>
<evidence type="ECO:0000313" key="2">
    <source>
        <dbReference type="EMBL" id="CAA7270136.1"/>
    </source>
</evidence>
<dbReference type="SUPFAM" id="SSF53474">
    <property type="entry name" value="alpha/beta-Hydrolases"/>
    <property type="match status" value="1"/>
</dbReference>
<accession>A0A8S0X0A1</accession>
<sequence>MVQLLSTLHTLAPQGSFPFYVLGKQYWTEKSIKNTEGLTLIFLHAVGLHKETWEVTIAHLLGLDEASPQPKIRDVFSIESPNHGESAALNKEAVEKHYGDSWPTRVIAEAAYTFLSAGPSQGAKIDFRKRKLVGIGHSIGAAALFLTRDISPQIPFLSVIGVEPGISVKGLQDTDVSSQMLTAYTWLRRDVWSSRKSAKKDLEASPVHATWDPRVLDLYVKHGLKTHHAAKYAAPFSFNGVTTCVTKDQEAACYRSDHLVVDAMEAYTHMTQELPVHVIFGSVHDVGNPELQALLSDKKAGRRPASISYIEGAGHLVVQQQPEAVAEVINGLLPAPPVQARL</sequence>
<dbReference type="Gene3D" id="3.40.50.1820">
    <property type="entry name" value="alpha/beta hydrolase"/>
    <property type="match status" value="1"/>
</dbReference>
<comment type="caution">
    <text evidence="2">The sequence shown here is derived from an EMBL/GenBank/DDBJ whole genome shotgun (WGS) entry which is preliminary data.</text>
</comment>
<dbReference type="Pfam" id="PF12697">
    <property type="entry name" value="Abhydrolase_6"/>
    <property type="match status" value="1"/>
</dbReference>
<organism evidence="2 3">
    <name type="scientific">Cyclocybe aegerita</name>
    <name type="common">Black poplar mushroom</name>
    <name type="synonym">Agrocybe aegerita</name>
    <dbReference type="NCBI Taxonomy" id="1973307"/>
    <lineage>
        <taxon>Eukaryota</taxon>
        <taxon>Fungi</taxon>
        <taxon>Dikarya</taxon>
        <taxon>Basidiomycota</taxon>
        <taxon>Agaricomycotina</taxon>
        <taxon>Agaricomycetes</taxon>
        <taxon>Agaricomycetidae</taxon>
        <taxon>Agaricales</taxon>
        <taxon>Agaricineae</taxon>
        <taxon>Bolbitiaceae</taxon>
        <taxon>Cyclocybe</taxon>
    </lineage>
</organism>
<dbReference type="InterPro" id="IPR029058">
    <property type="entry name" value="AB_hydrolase_fold"/>
</dbReference>
<dbReference type="InterPro" id="IPR000073">
    <property type="entry name" value="AB_hydrolase_1"/>
</dbReference>
<dbReference type="EMBL" id="CACVBS010000085">
    <property type="protein sequence ID" value="CAA7270136.1"/>
    <property type="molecule type" value="Genomic_DNA"/>
</dbReference>
<dbReference type="Proteomes" id="UP000467700">
    <property type="component" value="Unassembled WGS sequence"/>
</dbReference>
<proteinExistence type="predicted"/>